<evidence type="ECO:0000259" key="1">
    <source>
        <dbReference type="Pfam" id="PF12358"/>
    </source>
</evidence>
<protein>
    <recommendedName>
        <fullName evidence="1">DUF3644 domain-containing protein</fullName>
    </recommendedName>
</protein>
<reference evidence="2 3" key="1">
    <citation type="journal article" date="2016" name="Nat. Commun.">
        <title>Thousands of microbial genomes shed light on interconnected biogeochemical processes in an aquifer system.</title>
        <authorList>
            <person name="Anantharaman K."/>
            <person name="Brown C.T."/>
            <person name="Hug L.A."/>
            <person name="Sharon I."/>
            <person name="Castelle C.J."/>
            <person name="Probst A.J."/>
            <person name="Thomas B.C."/>
            <person name="Singh A."/>
            <person name="Wilkins M.J."/>
            <person name="Karaoz U."/>
            <person name="Brodie E.L."/>
            <person name="Williams K.H."/>
            <person name="Hubbard S.S."/>
            <person name="Banfield J.F."/>
        </authorList>
    </citation>
    <scope>NUCLEOTIDE SEQUENCE [LARGE SCALE GENOMIC DNA]</scope>
</reference>
<dbReference type="Pfam" id="PF12358">
    <property type="entry name" value="DUF3644"/>
    <property type="match status" value="1"/>
</dbReference>
<dbReference type="InterPro" id="IPR022104">
    <property type="entry name" value="DUF3644"/>
</dbReference>
<dbReference type="STRING" id="1802115.A2756_06615"/>
<accession>A0A1G2G836</accession>
<gene>
    <name evidence="2" type="ORF">A2756_06615</name>
</gene>
<evidence type="ECO:0000313" key="2">
    <source>
        <dbReference type="EMBL" id="OGZ46242.1"/>
    </source>
</evidence>
<sequence length="321" mass="37621">MKRVIFSEKVDLIMKAREALLSAVQIYNNPLISFKTESFIVLSLIAWTYLLHAHYRTKGVDYRYYTKIGKRKKYDKKPDGSIKYWDLKECISKNDSPLDKDTCNNLVFLIGLRNQIEHRKANGLDSYLSARYQACALNFNFYLKKLHGEKYGLDKNLALSLQFAELDYSQSKTIKDKEGFIPQNVISYVADFDNKLSESEIKSDRFAYRLLFAKVLAKRKGQADRVIEFIDPKSKLAKNISKEYWIKEETEKQKFTATLVIQKVKAAGFKNFTMHQHTLFWQKRDGKNPNKGFGAMVVKTWYWYENWVDYIIGELGKLNQK</sequence>
<comment type="caution">
    <text evidence="2">The sequence shown here is derived from an EMBL/GenBank/DDBJ whole genome shotgun (WGS) entry which is preliminary data.</text>
</comment>
<dbReference type="EMBL" id="MHNL01000001">
    <property type="protein sequence ID" value="OGZ46242.1"/>
    <property type="molecule type" value="Genomic_DNA"/>
</dbReference>
<organism evidence="2 3">
    <name type="scientific">Candidatus Ryanbacteria bacterium RIFCSPHIGHO2_01_FULL_48_27</name>
    <dbReference type="NCBI Taxonomy" id="1802115"/>
    <lineage>
        <taxon>Bacteria</taxon>
        <taxon>Candidatus Ryaniibacteriota</taxon>
    </lineage>
</organism>
<name>A0A1G2G836_9BACT</name>
<dbReference type="Proteomes" id="UP000177785">
    <property type="component" value="Unassembled WGS sequence"/>
</dbReference>
<proteinExistence type="predicted"/>
<dbReference type="AlphaFoldDB" id="A0A1G2G836"/>
<evidence type="ECO:0000313" key="3">
    <source>
        <dbReference type="Proteomes" id="UP000177785"/>
    </source>
</evidence>
<feature type="domain" description="DUF3644" evidence="1">
    <location>
        <begin position="12"/>
        <end position="195"/>
    </location>
</feature>